<keyword evidence="2 5" id="KW-0812">Transmembrane</keyword>
<dbReference type="HAMAP" id="MF_01600">
    <property type="entry name" value="UPF0182"/>
    <property type="match status" value="1"/>
</dbReference>
<name>A0A323V8P1_9ACTN</name>
<feature type="transmembrane region" description="Helical" evidence="5">
    <location>
        <begin position="213"/>
        <end position="230"/>
    </location>
</feature>
<dbReference type="GO" id="GO:0005886">
    <property type="term" value="C:plasma membrane"/>
    <property type="evidence" value="ECO:0007669"/>
    <property type="project" value="UniProtKB-SubCell"/>
</dbReference>
<dbReference type="AlphaFoldDB" id="A0A323V8P1"/>
<feature type="transmembrane region" description="Helical" evidence="5">
    <location>
        <begin position="261"/>
        <end position="279"/>
    </location>
</feature>
<keyword evidence="1 5" id="KW-1003">Cell membrane</keyword>
<keyword evidence="4 5" id="KW-0472">Membrane</keyword>
<reference evidence="7 10" key="2">
    <citation type="submission" date="2020-08" db="EMBL/GenBank/DDBJ databases">
        <title>Sequencing the genomes of 1000 actinobacteria strains.</title>
        <authorList>
            <person name="Klenk H.-P."/>
        </authorList>
    </citation>
    <scope>NUCLEOTIDE SEQUENCE [LARGE SCALE GENOMIC DNA]</scope>
    <source>
        <strain evidence="7 10">DSM 16678</strain>
    </source>
</reference>
<dbReference type="PANTHER" id="PTHR39344">
    <property type="entry name" value="UPF0182 PROTEIN SLL1060"/>
    <property type="match status" value="1"/>
</dbReference>
<dbReference type="InterPro" id="IPR005372">
    <property type="entry name" value="UPF0182"/>
</dbReference>
<reference evidence="8 9" key="1">
    <citation type="submission" date="2018-06" db="EMBL/GenBank/DDBJ databases">
        <title>Draft genome sequence of Modestobacter versicolor CP153-2.</title>
        <authorList>
            <person name="Gundlapally S.R."/>
        </authorList>
    </citation>
    <scope>NUCLEOTIDE SEQUENCE [LARGE SCALE GENOMIC DNA]</scope>
    <source>
        <strain evidence="8 9">CP153-2</strain>
    </source>
</reference>
<feature type="compositionally biased region" description="Pro residues" evidence="6">
    <location>
        <begin position="925"/>
        <end position="938"/>
    </location>
</feature>
<organism evidence="8 9">
    <name type="scientific">Modestobacter versicolor</name>
    <dbReference type="NCBI Taxonomy" id="429133"/>
    <lineage>
        <taxon>Bacteria</taxon>
        <taxon>Bacillati</taxon>
        <taxon>Actinomycetota</taxon>
        <taxon>Actinomycetes</taxon>
        <taxon>Geodermatophilales</taxon>
        <taxon>Geodermatophilaceae</taxon>
        <taxon>Modestobacter</taxon>
    </lineage>
</organism>
<feature type="transmembrane region" description="Helical" evidence="5">
    <location>
        <begin position="20"/>
        <end position="43"/>
    </location>
</feature>
<dbReference type="NCBIfam" id="NF000825">
    <property type="entry name" value="PRK00068.1"/>
    <property type="match status" value="1"/>
</dbReference>
<feature type="region of interest" description="Disordered" evidence="6">
    <location>
        <begin position="524"/>
        <end position="547"/>
    </location>
</feature>
<evidence type="ECO:0000256" key="6">
    <source>
        <dbReference type="SAM" id="MobiDB-lite"/>
    </source>
</evidence>
<comment type="subcellular location">
    <subcellularLocation>
        <location evidence="5">Cell membrane</location>
        <topology evidence="5">Multi-pass membrane protein</topology>
    </subcellularLocation>
</comment>
<dbReference type="GO" id="GO:0005576">
    <property type="term" value="C:extracellular region"/>
    <property type="evidence" value="ECO:0007669"/>
    <property type="project" value="TreeGrafter"/>
</dbReference>
<sequence length="1012" mass="109119">MAMRPPVPVPTLSRRAKLVIGVVAVLLVLFTVVGTLTNVYVDYLWFDETNYTEVFWTEIQTRALLFAVAGLATGGLVALAIHLAYRFRPTFRPMSLEQQNLERYRQSLEPRRKLVLTAVGVVLGLFAGFTAQGSWQTWLTFRNSTDFGRTDPEFGLDISFFVFDYPFYRLVLGFGFAIVLLALIGSLLTHYVFGGLRLQTPGQKLSGAARVQLSVLLGVFLALKSVAYWLDRYGTVYSGRGNVFTGASYTDVNALLPAKNILVFVAAICAIAFFANIFFRNTVLPAAALVLLLFSSLVIGVAFPAIMQQFVVRPSADQREAAYIERAIQSTRDAYDLSDVQFVDYGTDSGDDGAADDDSGEAGDDTGTDAGESTATPSPADLAGDAGTISNARLLDPNVLQPTFLARQQIRNVYGFPETLDIDRYTDANGVTQDYVVAVRELDSSALSGNQTNWINQHTVYTHGNGFVAAPANQVVSGEGGGEPNFTTGDLPTSGNIDVEQSRIYYGELLNVNGTDEYSVVGAPEGASPREFDRPQSGSEGQVNNTYDGEGGVSIGSFFRQLTYAIYYRERNFLLSGAVNDNSKVLYVRDPRDRVEKVAPYLQVDGDPYPAVVDGRVVWIVDAYTTSDAYPYSALQSLGEATTDSLTGAGTSALPNDQVNYVRNSVKATVDAGDGTVTLYAFEDDDPVLQTFMKAFPGTIEPASEISDELRSHFRYPEDLFKLQRDVLTQYHVDNPSDFYNANDFWQVPSDPTENTADNQPPYYVLSQRVGEPNSTFQLTSALNALNRENLSAYVSVSSDPETYGEMQVLQLPGNTQFRGPRQVFQSFNTNSEVRPDLTLFDSSSSQAVFGNLLTLPIGTSGLLYVEPLYVQGTAENSFPLLQKVLVNYGDRVGYGDTFAEALDQVFGDGAGDAAADSGTGGTPAPVPDPTTTPPSDPAGPSTEAPADEGGAGESPSLDAAVTDINDALSALAEAQRSGDFEGIGRAQADLQAAIEAYQAASGQSAPASPTG</sequence>
<proteinExistence type="inferred from homology"/>
<dbReference type="Proteomes" id="UP000247602">
    <property type="component" value="Unassembled WGS sequence"/>
</dbReference>
<dbReference type="EMBL" id="JACIBU010000002">
    <property type="protein sequence ID" value="MBB3678627.1"/>
    <property type="molecule type" value="Genomic_DNA"/>
</dbReference>
<protein>
    <recommendedName>
        <fullName evidence="5">UPF0182 protein DMO24_11550</fullName>
    </recommendedName>
</protein>
<evidence type="ECO:0000313" key="10">
    <source>
        <dbReference type="Proteomes" id="UP000580718"/>
    </source>
</evidence>
<evidence type="ECO:0000256" key="4">
    <source>
        <dbReference type="ARBA" id="ARBA00023136"/>
    </source>
</evidence>
<comment type="caution">
    <text evidence="8">The sequence shown here is derived from an EMBL/GenBank/DDBJ whole genome shotgun (WGS) entry which is preliminary data.</text>
</comment>
<evidence type="ECO:0000256" key="5">
    <source>
        <dbReference type="HAMAP-Rule" id="MF_01600"/>
    </source>
</evidence>
<keyword evidence="9" id="KW-1185">Reference proteome</keyword>
<evidence type="ECO:0000256" key="2">
    <source>
        <dbReference type="ARBA" id="ARBA00022692"/>
    </source>
</evidence>
<dbReference type="PANTHER" id="PTHR39344:SF1">
    <property type="entry name" value="UPF0182 PROTEIN SLL1060"/>
    <property type="match status" value="1"/>
</dbReference>
<evidence type="ECO:0000256" key="1">
    <source>
        <dbReference type="ARBA" id="ARBA00022475"/>
    </source>
</evidence>
<accession>A0A323V8P1</accession>
<comment type="similarity">
    <text evidence="5">Belongs to the UPF0182 family.</text>
</comment>
<evidence type="ECO:0000313" key="7">
    <source>
        <dbReference type="EMBL" id="MBB3678627.1"/>
    </source>
</evidence>
<feature type="compositionally biased region" description="Acidic residues" evidence="6">
    <location>
        <begin position="349"/>
        <end position="367"/>
    </location>
</feature>
<evidence type="ECO:0000256" key="3">
    <source>
        <dbReference type="ARBA" id="ARBA00022989"/>
    </source>
</evidence>
<feature type="region of interest" description="Disordered" evidence="6">
    <location>
        <begin position="910"/>
        <end position="959"/>
    </location>
</feature>
<evidence type="ECO:0000313" key="9">
    <source>
        <dbReference type="Proteomes" id="UP000247602"/>
    </source>
</evidence>
<dbReference type="Pfam" id="PF03699">
    <property type="entry name" value="UPF0182"/>
    <property type="match status" value="1"/>
</dbReference>
<dbReference type="Proteomes" id="UP000580718">
    <property type="component" value="Unassembled WGS sequence"/>
</dbReference>
<feature type="compositionally biased region" description="Polar residues" evidence="6">
    <location>
        <begin position="536"/>
        <end position="547"/>
    </location>
</feature>
<dbReference type="OrthoDB" id="9763654at2"/>
<evidence type="ECO:0000313" key="8">
    <source>
        <dbReference type="EMBL" id="PZA21197.1"/>
    </source>
</evidence>
<feature type="transmembrane region" description="Helical" evidence="5">
    <location>
        <begin position="286"/>
        <end position="307"/>
    </location>
</feature>
<feature type="transmembrane region" description="Helical" evidence="5">
    <location>
        <begin position="167"/>
        <end position="193"/>
    </location>
</feature>
<dbReference type="EMBL" id="QKNV01000107">
    <property type="protein sequence ID" value="PZA21197.1"/>
    <property type="molecule type" value="Genomic_DNA"/>
</dbReference>
<gene>
    <name evidence="8" type="ORF">DMO24_11550</name>
    <name evidence="7" type="ORF">FHX36_004416</name>
</gene>
<feature type="transmembrane region" description="Helical" evidence="5">
    <location>
        <begin position="114"/>
        <end position="135"/>
    </location>
</feature>
<feature type="transmembrane region" description="Helical" evidence="5">
    <location>
        <begin position="63"/>
        <end position="85"/>
    </location>
</feature>
<feature type="region of interest" description="Disordered" evidence="6">
    <location>
        <begin position="348"/>
        <end position="386"/>
    </location>
</feature>
<keyword evidence="3 5" id="KW-1133">Transmembrane helix</keyword>